<evidence type="ECO:0000256" key="2">
    <source>
        <dbReference type="SAM" id="Coils"/>
    </source>
</evidence>
<dbReference type="InterPro" id="IPR058639">
    <property type="entry name" value="BSH_YknX-like"/>
</dbReference>
<organism evidence="5 6">
    <name type="scientific">Fictibacillus arsenicus</name>
    <dbReference type="NCBI Taxonomy" id="255247"/>
    <lineage>
        <taxon>Bacteria</taxon>
        <taxon>Bacillati</taxon>
        <taxon>Bacillota</taxon>
        <taxon>Bacilli</taxon>
        <taxon>Bacillales</taxon>
        <taxon>Fictibacillaceae</taxon>
        <taxon>Fictibacillus</taxon>
    </lineage>
</organism>
<proteinExistence type="predicted"/>
<evidence type="ECO:0000259" key="4">
    <source>
        <dbReference type="Pfam" id="PF25984"/>
    </source>
</evidence>
<dbReference type="GO" id="GO:0030313">
    <property type="term" value="C:cell envelope"/>
    <property type="evidence" value="ECO:0007669"/>
    <property type="project" value="TreeGrafter"/>
</dbReference>
<dbReference type="GO" id="GO:0015679">
    <property type="term" value="P:plasma membrane copper ion transport"/>
    <property type="evidence" value="ECO:0007669"/>
    <property type="project" value="TreeGrafter"/>
</dbReference>
<dbReference type="Gene3D" id="2.40.420.20">
    <property type="match status" value="1"/>
</dbReference>
<dbReference type="InterPro" id="IPR051909">
    <property type="entry name" value="MFP_Cation_Efflux"/>
</dbReference>
<keyword evidence="1" id="KW-0813">Transport</keyword>
<dbReference type="AlphaFoldDB" id="A0A1B1Z3E9"/>
<dbReference type="RefSeq" id="WP_066288661.1">
    <property type="nucleotide sequence ID" value="NZ_CP016761.1"/>
</dbReference>
<keyword evidence="6" id="KW-1185">Reference proteome</keyword>
<keyword evidence="3" id="KW-1133">Transmembrane helix</keyword>
<dbReference type="Pfam" id="PF25984">
    <property type="entry name" value="BSH_YknX"/>
    <property type="match status" value="1"/>
</dbReference>
<protein>
    <recommendedName>
        <fullName evidence="4">YknX-like barrel-sandwich hybrid domain-containing protein</fullName>
    </recommendedName>
</protein>
<dbReference type="OrthoDB" id="2446145at2"/>
<dbReference type="KEGG" id="far:ABE41_008230"/>
<dbReference type="PANTHER" id="PTHR30097">
    <property type="entry name" value="CATION EFFLUX SYSTEM PROTEIN CUSB"/>
    <property type="match status" value="1"/>
</dbReference>
<feature type="domain" description="YknX-like barrel-sandwich hybrid" evidence="4">
    <location>
        <begin position="65"/>
        <end position="207"/>
    </location>
</feature>
<reference evidence="5 6" key="1">
    <citation type="submission" date="2016-08" db="EMBL/GenBank/DDBJ databases">
        <title>Complete genome sequence of Fictibacillus arsenicus G25-54, a strain with toxicity to nematodes and a potential arsenic-resistance activity.</title>
        <authorList>
            <person name="Zheng Z."/>
        </authorList>
    </citation>
    <scope>NUCLEOTIDE SEQUENCE [LARGE SCALE GENOMIC DNA]</scope>
    <source>
        <strain evidence="5 6">G25-54</strain>
    </source>
</reference>
<dbReference type="STRING" id="255247.ABE41_008230"/>
<evidence type="ECO:0000313" key="6">
    <source>
        <dbReference type="Proteomes" id="UP000077412"/>
    </source>
</evidence>
<evidence type="ECO:0000313" key="5">
    <source>
        <dbReference type="EMBL" id="ANX11992.1"/>
    </source>
</evidence>
<dbReference type="Gene3D" id="2.40.50.100">
    <property type="match status" value="1"/>
</dbReference>
<feature type="transmembrane region" description="Helical" evidence="3">
    <location>
        <begin position="6"/>
        <end position="24"/>
    </location>
</feature>
<sequence length="359" mass="39848">MNRLKWVAAGIIIVLLLVMNLLIFDKKESAAIEAPRLETTLSKERDFSKKHEVTGIAYSKNTFDVYRNDSLGSIKEIMVNSGDTVSSGQTLVTYENNEIEKELRTLKREKEAADVRADHYSSQISEWESELSSFDEEKDSAEAKVRLQEQLSNAELQEELAENESSVLTDEISDLEDRLDALSVKSPADGVVSEVNGIQDQKPVLTIVGQGNFELKAEVKQEIAGFVKTGDSVQIDSPDQKKKLNGTVQTVLPSEEDQTFTLTVLVEDEAAWVEGQTAKIIVSEKLAEKAISVPKKAVLKDDGIKYVLIIVKDKLYKMKVETGIEQNGFVQIKRGLKKDQAAVLNPSPVFVSGQPVFKK</sequence>
<feature type="coiled-coil region" evidence="2">
    <location>
        <begin position="96"/>
        <end position="185"/>
    </location>
</feature>
<dbReference type="Gene3D" id="1.10.287.470">
    <property type="entry name" value="Helix hairpin bin"/>
    <property type="match status" value="1"/>
</dbReference>
<dbReference type="Proteomes" id="UP000077412">
    <property type="component" value="Chromosome"/>
</dbReference>
<evidence type="ECO:0000256" key="3">
    <source>
        <dbReference type="SAM" id="Phobius"/>
    </source>
</evidence>
<dbReference type="SUPFAM" id="SSF57997">
    <property type="entry name" value="Tropomyosin"/>
    <property type="match status" value="1"/>
</dbReference>
<dbReference type="EMBL" id="CP016761">
    <property type="protein sequence ID" value="ANX11992.1"/>
    <property type="molecule type" value="Genomic_DNA"/>
</dbReference>
<keyword evidence="2" id="KW-0175">Coiled coil</keyword>
<gene>
    <name evidence="5" type="ORF">ABE41_008230</name>
</gene>
<name>A0A1B1Z3E9_9BACL</name>
<keyword evidence="3" id="KW-0812">Transmembrane</keyword>
<accession>A0A1B1Z3E9</accession>
<dbReference type="PANTHER" id="PTHR30097:SF4">
    <property type="entry name" value="SLR6042 PROTEIN"/>
    <property type="match status" value="1"/>
</dbReference>
<dbReference type="GO" id="GO:0060003">
    <property type="term" value="P:copper ion export"/>
    <property type="evidence" value="ECO:0007669"/>
    <property type="project" value="TreeGrafter"/>
</dbReference>
<evidence type="ECO:0000256" key="1">
    <source>
        <dbReference type="ARBA" id="ARBA00022448"/>
    </source>
</evidence>
<keyword evidence="3" id="KW-0472">Membrane</keyword>